<feature type="compositionally biased region" description="Polar residues" evidence="1">
    <location>
        <begin position="32"/>
        <end position="46"/>
    </location>
</feature>
<dbReference type="Proteomes" id="UP000182235">
    <property type="component" value="Unassembled WGS sequence"/>
</dbReference>
<evidence type="ECO:0000313" key="2">
    <source>
        <dbReference type="EMBL" id="OJD10949.1"/>
    </source>
</evidence>
<feature type="region of interest" description="Disordered" evidence="1">
    <location>
        <begin position="1"/>
        <end position="62"/>
    </location>
</feature>
<sequence length="62" mass="6958">MRSCCFGKIVSDRSEHSPRQASQSYRGIGSAGENTPLRNQRNQRFGQPTGRLLSSVLRPQRP</sequence>
<organism evidence="2 3">
    <name type="scientific">Emergomyces pasteurianus Ep9510</name>
    <dbReference type="NCBI Taxonomy" id="1447872"/>
    <lineage>
        <taxon>Eukaryota</taxon>
        <taxon>Fungi</taxon>
        <taxon>Dikarya</taxon>
        <taxon>Ascomycota</taxon>
        <taxon>Pezizomycotina</taxon>
        <taxon>Eurotiomycetes</taxon>
        <taxon>Eurotiomycetidae</taxon>
        <taxon>Onygenales</taxon>
        <taxon>Ajellomycetaceae</taxon>
        <taxon>Emergomyces</taxon>
    </lineage>
</organism>
<protein>
    <submittedName>
        <fullName evidence="2">Uncharacterized protein</fullName>
    </submittedName>
</protein>
<accession>A0A1J9Q709</accession>
<name>A0A1J9Q709_9EURO</name>
<evidence type="ECO:0000313" key="3">
    <source>
        <dbReference type="Proteomes" id="UP000182235"/>
    </source>
</evidence>
<gene>
    <name evidence="2" type="ORF">AJ78_08171</name>
</gene>
<reference evidence="2 3" key="1">
    <citation type="submission" date="2015-07" db="EMBL/GenBank/DDBJ databases">
        <title>Emmonsia species relationships and genome sequence.</title>
        <authorList>
            <consortium name="The Broad Institute Genomics Platform"/>
            <person name="Cuomo C.A."/>
            <person name="Munoz J.F."/>
            <person name="Imamovic A."/>
            <person name="Priest M.E."/>
            <person name="Young S."/>
            <person name="Clay O.K."/>
            <person name="McEwen J.G."/>
        </authorList>
    </citation>
    <scope>NUCLEOTIDE SEQUENCE [LARGE SCALE GENOMIC DNA]</scope>
    <source>
        <strain evidence="2 3">UAMH 9510</strain>
    </source>
</reference>
<proteinExistence type="predicted"/>
<dbReference type="VEuPathDB" id="FungiDB:AJ78_08171"/>
<keyword evidence="3" id="KW-1185">Reference proteome</keyword>
<dbReference type="AlphaFoldDB" id="A0A1J9Q709"/>
<dbReference type="EMBL" id="LGRN01000649">
    <property type="protein sequence ID" value="OJD10949.1"/>
    <property type="molecule type" value="Genomic_DNA"/>
</dbReference>
<evidence type="ECO:0000256" key="1">
    <source>
        <dbReference type="SAM" id="MobiDB-lite"/>
    </source>
</evidence>
<comment type="caution">
    <text evidence="2">The sequence shown here is derived from an EMBL/GenBank/DDBJ whole genome shotgun (WGS) entry which is preliminary data.</text>
</comment>